<accession>A0A0C9NAS7</accession>
<evidence type="ECO:0000313" key="2">
    <source>
        <dbReference type="Proteomes" id="UP000032025"/>
    </source>
</evidence>
<proteinExistence type="predicted"/>
<organism evidence="1 2">
    <name type="scientific">Sphingomonas paucimobilis NBRC 13935</name>
    <dbReference type="NCBI Taxonomy" id="1219050"/>
    <lineage>
        <taxon>Bacteria</taxon>
        <taxon>Pseudomonadati</taxon>
        <taxon>Pseudomonadota</taxon>
        <taxon>Alphaproteobacteria</taxon>
        <taxon>Sphingomonadales</taxon>
        <taxon>Sphingomonadaceae</taxon>
        <taxon>Sphingomonas</taxon>
    </lineage>
</organism>
<keyword evidence="2" id="KW-1185">Reference proteome</keyword>
<dbReference type="Proteomes" id="UP000032025">
    <property type="component" value="Unassembled WGS sequence"/>
</dbReference>
<evidence type="ECO:0000313" key="1">
    <source>
        <dbReference type="EMBL" id="GAN13357.1"/>
    </source>
</evidence>
<name>A0A0C9NAS7_SPHPI</name>
<protein>
    <submittedName>
        <fullName evidence="1">DNA, contig: SP617</fullName>
    </submittedName>
</protein>
<reference evidence="1 2" key="1">
    <citation type="submission" date="2014-08" db="EMBL/GenBank/DDBJ databases">
        <title>Whole genome shotgun sequence of Sphingomonas paucimobilis NBRC 13935.</title>
        <authorList>
            <person name="Hosoyama A."/>
            <person name="Hashimoto M."/>
            <person name="Hosoyama Y."/>
            <person name="Noguchi M."/>
            <person name="Uohara A."/>
            <person name="Ohji S."/>
            <person name="Katano-Makiyama Y."/>
            <person name="Ichikawa N."/>
            <person name="Kimura A."/>
            <person name="Yamazoe A."/>
            <person name="Fujita N."/>
        </authorList>
    </citation>
    <scope>NUCLEOTIDE SEQUENCE [LARGE SCALE GENOMIC DNA]</scope>
    <source>
        <strain evidence="1 2">NBRC 13935</strain>
    </source>
</reference>
<dbReference type="AlphaFoldDB" id="A0A0C9NAS7"/>
<comment type="caution">
    <text evidence="1">The sequence shown here is derived from an EMBL/GenBank/DDBJ whole genome shotgun (WGS) entry which is preliminary data.</text>
</comment>
<sequence>MQPSYTTQSAIGDAWACGIGDCPFRLPSICLPMTTDTSRLAQGNGQRSIPPLGSALSALFTEYFQVQSNAKLDRSIIRNPSINALTKLRLIFMFKTSFVRF</sequence>
<gene>
    <name evidence="1" type="ORF">SP6_17_00750</name>
</gene>
<dbReference type="EMBL" id="BBJS01000017">
    <property type="protein sequence ID" value="GAN13357.1"/>
    <property type="molecule type" value="Genomic_DNA"/>
</dbReference>